<dbReference type="Pfam" id="PF02181">
    <property type="entry name" value="FH2"/>
    <property type="match status" value="1"/>
</dbReference>
<reference evidence="6 7" key="1">
    <citation type="submission" date="2010-05" db="EMBL/GenBank/DDBJ databases">
        <title>The Genome Sequence of Thecamonas trahens ATCC 50062.</title>
        <authorList>
            <consortium name="The Broad Institute Genome Sequencing Platform"/>
            <person name="Russ C."/>
            <person name="Cuomo C."/>
            <person name="Shea T."/>
            <person name="Young S.K."/>
            <person name="Zeng Q."/>
            <person name="Koehrsen M."/>
            <person name="Haas B."/>
            <person name="Borodovsky M."/>
            <person name="Guigo R."/>
            <person name="Alvarado L."/>
            <person name="Berlin A."/>
            <person name="Bochicchio J."/>
            <person name="Borenstein D."/>
            <person name="Chapman S."/>
            <person name="Chen Z."/>
            <person name="Freedman E."/>
            <person name="Gellesch M."/>
            <person name="Goldberg J."/>
            <person name="Griggs A."/>
            <person name="Gujja S."/>
            <person name="Heilman E."/>
            <person name="Heiman D."/>
            <person name="Hepburn T."/>
            <person name="Howarth C."/>
            <person name="Jen D."/>
            <person name="Larson L."/>
            <person name="Mehta T."/>
            <person name="Park D."/>
            <person name="Pearson M."/>
            <person name="Roberts A."/>
            <person name="Saif S."/>
            <person name="Shenoy N."/>
            <person name="Sisk P."/>
            <person name="Stolte C."/>
            <person name="Sykes S."/>
            <person name="Thomson T."/>
            <person name="Walk T."/>
            <person name="White J."/>
            <person name="Yandava C."/>
            <person name="Burger G."/>
            <person name="Gray M.W."/>
            <person name="Holland P.W.H."/>
            <person name="King N."/>
            <person name="Lang F.B.F."/>
            <person name="Roger A.J."/>
            <person name="Ruiz-Trillo I."/>
            <person name="Lander E."/>
            <person name="Nusbaum C."/>
        </authorList>
    </citation>
    <scope>NUCLEOTIDE SEQUENCE [LARGE SCALE GENOMIC DNA]</scope>
    <source>
        <strain evidence="6 7">ATCC 50062</strain>
    </source>
</reference>
<feature type="compositionally biased region" description="Acidic residues" evidence="2">
    <location>
        <begin position="2019"/>
        <end position="2044"/>
    </location>
</feature>
<dbReference type="PANTHER" id="PTHR46345:SF8">
    <property type="entry name" value="FORMIN 3, ISOFORM B"/>
    <property type="match status" value="1"/>
</dbReference>
<dbReference type="PROSITE" id="PS51232">
    <property type="entry name" value="GBD_FH3"/>
    <property type="match status" value="1"/>
</dbReference>
<dbReference type="SUPFAM" id="SSF74924">
    <property type="entry name" value="Cap-Gly domain"/>
    <property type="match status" value="2"/>
</dbReference>
<evidence type="ECO:0000313" key="6">
    <source>
        <dbReference type="EMBL" id="KNC50902.1"/>
    </source>
</evidence>
<dbReference type="PROSITE" id="PS51444">
    <property type="entry name" value="FH2"/>
    <property type="match status" value="1"/>
</dbReference>
<proteinExistence type="predicted"/>
<feature type="region of interest" description="Disordered" evidence="2">
    <location>
        <begin position="2571"/>
        <end position="2653"/>
    </location>
</feature>
<dbReference type="EMBL" id="GL349463">
    <property type="protein sequence ID" value="KNC50902.1"/>
    <property type="molecule type" value="Genomic_DNA"/>
</dbReference>
<dbReference type="PROSITE" id="PS50245">
    <property type="entry name" value="CAP_GLY_2"/>
    <property type="match status" value="2"/>
</dbReference>
<dbReference type="PROSITE" id="PS00845">
    <property type="entry name" value="CAP_GLY_1"/>
    <property type="match status" value="1"/>
</dbReference>
<evidence type="ECO:0000259" key="3">
    <source>
        <dbReference type="PROSITE" id="PS50245"/>
    </source>
</evidence>
<feature type="domain" description="GBD/FH3" evidence="4">
    <location>
        <begin position="2014"/>
        <end position="2368"/>
    </location>
</feature>
<feature type="domain" description="FH2" evidence="5">
    <location>
        <begin position="2648"/>
        <end position="3035"/>
    </location>
</feature>
<feature type="compositionally biased region" description="Pro residues" evidence="2">
    <location>
        <begin position="2592"/>
        <end position="2645"/>
    </location>
</feature>
<dbReference type="SMART" id="SM01140">
    <property type="entry name" value="Drf_GBD"/>
    <property type="match status" value="1"/>
</dbReference>
<dbReference type="GO" id="GO:0030036">
    <property type="term" value="P:actin cytoskeleton organization"/>
    <property type="evidence" value="ECO:0007669"/>
    <property type="project" value="InterPro"/>
</dbReference>
<feature type="coiled-coil region" evidence="1">
    <location>
        <begin position="1743"/>
        <end position="1770"/>
    </location>
</feature>
<dbReference type="SUPFAM" id="SSF101447">
    <property type="entry name" value="Formin homology 2 domain (FH2 domain)"/>
    <property type="match status" value="1"/>
</dbReference>
<dbReference type="Proteomes" id="UP000054408">
    <property type="component" value="Unassembled WGS sequence"/>
</dbReference>
<dbReference type="InterPro" id="IPR010472">
    <property type="entry name" value="FH3_dom"/>
</dbReference>
<dbReference type="InterPro" id="IPR036859">
    <property type="entry name" value="CAP-Gly_dom_sf"/>
</dbReference>
<dbReference type="STRING" id="461836.A0A0L0DEY6"/>
<dbReference type="SMART" id="SM01052">
    <property type="entry name" value="CAP_GLY"/>
    <property type="match status" value="2"/>
</dbReference>
<name>A0A0L0DEY6_THETB</name>
<dbReference type="Gene3D" id="2.30.30.190">
    <property type="entry name" value="CAP Gly-rich-like domain"/>
    <property type="match status" value="2"/>
</dbReference>
<evidence type="ECO:0000256" key="2">
    <source>
        <dbReference type="SAM" id="MobiDB-lite"/>
    </source>
</evidence>
<dbReference type="InterPro" id="IPR000938">
    <property type="entry name" value="CAP-Gly_domain"/>
</dbReference>
<dbReference type="Pfam" id="PF06367">
    <property type="entry name" value="Drf_FH3"/>
    <property type="match status" value="1"/>
</dbReference>
<feature type="compositionally biased region" description="Basic residues" evidence="2">
    <location>
        <begin position="3027"/>
        <end position="3047"/>
    </location>
</feature>
<protein>
    <recommendedName>
        <fullName evidence="8">CAP-Gly domain-containing protein</fullName>
    </recommendedName>
</protein>
<dbReference type="Pfam" id="PF01302">
    <property type="entry name" value="CAP_GLY"/>
    <property type="match status" value="2"/>
</dbReference>
<organism evidence="6 7">
    <name type="scientific">Thecamonas trahens ATCC 50062</name>
    <dbReference type="NCBI Taxonomy" id="461836"/>
    <lineage>
        <taxon>Eukaryota</taxon>
        <taxon>Apusozoa</taxon>
        <taxon>Apusomonadida</taxon>
        <taxon>Apusomonadidae</taxon>
        <taxon>Thecamonas</taxon>
    </lineage>
</organism>
<feature type="region of interest" description="Disordered" evidence="2">
    <location>
        <begin position="2014"/>
        <end position="2050"/>
    </location>
</feature>
<feature type="compositionally biased region" description="Low complexity" evidence="2">
    <location>
        <begin position="2571"/>
        <end position="2585"/>
    </location>
</feature>
<dbReference type="InterPro" id="IPR016024">
    <property type="entry name" value="ARM-type_fold"/>
</dbReference>
<keyword evidence="7" id="KW-1185">Reference proteome</keyword>
<dbReference type="SUPFAM" id="SSF48371">
    <property type="entry name" value="ARM repeat"/>
    <property type="match status" value="1"/>
</dbReference>
<dbReference type="InterPro" id="IPR014768">
    <property type="entry name" value="GBD/FH3_dom"/>
</dbReference>
<feature type="domain" description="CAP-Gly" evidence="3">
    <location>
        <begin position="76"/>
        <end position="118"/>
    </location>
</feature>
<evidence type="ECO:0000259" key="4">
    <source>
        <dbReference type="PROSITE" id="PS51232"/>
    </source>
</evidence>
<dbReference type="RefSeq" id="XP_013756606.1">
    <property type="nucleotide sequence ID" value="XM_013901152.1"/>
</dbReference>
<gene>
    <name evidence="6" type="ORF">AMSG_07139</name>
</gene>
<dbReference type="SMART" id="SM01139">
    <property type="entry name" value="Drf_FH3"/>
    <property type="match status" value="1"/>
</dbReference>
<keyword evidence="1" id="KW-0175">Coiled coil</keyword>
<dbReference type="PANTHER" id="PTHR46345">
    <property type="entry name" value="INVERTED FORMIN-2"/>
    <property type="match status" value="1"/>
</dbReference>
<evidence type="ECO:0000256" key="1">
    <source>
        <dbReference type="SAM" id="Coils"/>
    </source>
</evidence>
<feature type="compositionally biased region" description="Basic and acidic residues" evidence="2">
    <location>
        <begin position="3017"/>
        <end position="3026"/>
    </location>
</feature>
<dbReference type="eggNOG" id="KOG1924">
    <property type="taxonomic scope" value="Eukaryota"/>
</dbReference>
<feature type="coiled-coil region" evidence="1">
    <location>
        <begin position="1125"/>
        <end position="1156"/>
    </location>
</feature>
<accession>A0A0L0DEY6</accession>
<dbReference type="InterPro" id="IPR042201">
    <property type="entry name" value="FH2_Formin_sf"/>
</dbReference>
<evidence type="ECO:0000313" key="7">
    <source>
        <dbReference type="Proteomes" id="UP000054408"/>
    </source>
</evidence>
<dbReference type="InterPro" id="IPR011989">
    <property type="entry name" value="ARM-like"/>
</dbReference>
<dbReference type="OrthoDB" id="1668162at2759"/>
<evidence type="ECO:0008006" key="8">
    <source>
        <dbReference type="Google" id="ProtNLM"/>
    </source>
</evidence>
<dbReference type="SMART" id="SM00498">
    <property type="entry name" value="FH2"/>
    <property type="match status" value="1"/>
</dbReference>
<dbReference type="GeneID" id="25566136"/>
<dbReference type="Gene3D" id="1.25.10.10">
    <property type="entry name" value="Leucine-rich Repeat Variant"/>
    <property type="match status" value="1"/>
</dbReference>
<evidence type="ECO:0000259" key="5">
    <source>
        <dbReference type="PROSITE" id="PS51444"/>
    </source>
</evidence>
<dbReference type="eggNOG" id="KOG4568">
    <property type="taxonomic scope" value="Eukaryota"/>
</dbReference>
<feature type="region of interest" description="Disordered" evidence="2">
    <location>
        <begin position="3017"/>
        <end position="3047"/>
    </location>
</feature>
<dbReference type="GO" id="GO:0003779">
    <property type="term" value="F:actin binding"/>
    <property type="evidence" value="ECO:0007669"/>
    <property type="project" value="InterPro"/>
</dbReference>
<dbReference type="InterPro" id="IPR015425">
    <property type="entry name" value="FH2_Formin"/>
</dbReference>
<sequence>MGMLRYGEDLARDRMLMVMAMGMVMVIVGVILRSDKVAANSTRSQDGDEERALPLGARVLVDLDGYVLHGRLVFRGKVRKLAGRWAGVVLDEPAGNCDGWYAGKRYFDAQPNHGLLVQMDALRLPDVVAIVLEKNQPGVHRSPISISLSDSLSTTSSPIRSAPESTLTLERPQLPAPGSRVRVADALAATVSYLGPVNGRSGTWLGLTLDKPLGKNDGSVDGVRYFECQPKHGLFVNPASVSIEPLDSEQTTVPSSLSPYLLSWREYVDPASRAMLLVHEKELTDLRQVHAAELVELRNKSAAAAAKTFDAAAVDSAAHEIRVAAAAASASLPTPNTTDVQWRRALAQHAAEEQAASALDTLRAQHAAELDTLRARHRRERSVVFNAGGQTSASTLSPHVRAVIDAFHAADATHLEVVARETALVTSLHAQSGVLDLLAAQCVDVAEAKQAHNSGIIDSARLEAKVCELAARTDAGRAALLDSAEAEQARREAEVRALFSSSHEAHWSMAAIHTKRIQLGLANAELVADHRAAAAQVQTAVGSTRSMGHAAEPLLELHQASLALEVELFTSFETTSLTEVLASIRWRLTALADLECDALAAQAKLRRVAEAALEEISASLGTQARSGWTSRLEKLHETFVAPLMAPGSQQLQDKSTAIRSCMEELAEALVTTYRRALCLRHSAAESLLHAASCGDHSPDSRLATLASIRDAVAAIEGAAADALQASARERLAILDNVATEADDIAATHEADVTRIYEDLVFSSDNVDAGAVQVAVAVASLDRILAETSLELSALDTELRTLASIWDRVRTVAKPALARLLPAHFLTACESAEAAAAVSVSTGQRRLQELADVHATSRAELARSLERARVDLVIAVNTLGTLADPLSSAASPARMLLDMVTRLEAARLGLATHAARAELLTLHAREVVPPPSTPPASGAKSRARRPPRPMLLLHLPRHTRHHCARLELTRLRRIAATHAAVLLASAACKRAVARERATAAGDAAAAAAADAAYQCKVEAIKAEQDSRGAQAARQVAEAHAQVAARESEARALREAQDQWRMQVLEATVAQKRIVIDRRLAAQLAAAEAATAAAIALEKTKLKAVRAAPESQLDGAASAAVAYHANVAQLRADLAATRSQLELQAENEEHLEESLARQDIERQCALSELAARHKAEYAAAAADIDLKLAVVDAELETTLAELEADKAAKLHSLAGSPHLAEQRVAFEAAHTERVAAAREAAYSLATTLRLELTEAVQKRHESEILALAALDERHAAATSQAQISISTEAAKIIAVAKARASALESAAEADRAEAADTLRDALAAAASDDARARSLEVYQRQVEAINSTLAKNEAAIHDEAHEASNALRASLEQQVAHALHAERIEAAQLQAEHKEHTREARAAALKAQLDAEAKAEQTALLAARKAKSLGDAGQSAEEVAGEAAALVDDVAAAVVAAVSTASRLDADAVTAVLDYDLQLSTALSGASAATHTVVAQTEAAAVVEMELAEELKRARIQLANKPDELQAAKDEAHARASARREELKSAVADARVSAEVEHAQALATALDSSSMAVASIDDFAASELTRLERERDSSLSSEATAHQQALAVLATARKAELAKAASEAEHARISATFAAQHASLEAASASVRRSIVRSHTRATAEVKACAARNREQARSLAAVESAVAKHHADIDQAAMAKATATVANPELSQIMIDTDTAAESSQARSLALRRQPSSNLEKMVTTSSSDLLARRIAELEAELAAAKANEAVERQASEARLATAASSAPPAIKVVGPQDGTVVVETGTEVALEGTLIVPDGARLVPKGSIIVPRGTLVVEMDDPLEMASLADSDSEDEASESLKLVRGDTVVAAPGSMVVPIVGSPIASGSPGQAFVPMAVAPASLVEALEAVADALQDAAIDARKVSGDVDSDDEIPDGMETLQWQVHLATLKTLALQRDIVLDLVSDLKSMAPRGSISPRGRLVVAASDGSSVDSQPERSMKRSLSRAALEARIHVLRNTGLEPEDDVPPSASGDDDEVFDSGGESESDDGRGIEVDAELGAVVTGSTKAPKHFCNMLKHDVSAAHLRTLKYALLNNGSSWTREFLQRDGLDDVLQVLREFVRKRNKQPNDVEVAARATKVIKVLTQTSAGTKAMTRINDGTSTIVRTLHADADETLRSRALLVLARMAHASHEAHQAVQAALDAQRTLDRANHPFTAALEAMQCTESETLRVAGLALLNGVINTEKDLTVRVAWRESLEAASIDAAIGYMNSMDSDVPAAREQIELYIDAAHYDATQIQFRSIELSDPRAVCDMLVTNLRVTPAYPQLVKVLQMLLALPTRGPLGLEAWKQLVQLLSDAVEPSVAHVGLSQEEEEAAGMLTTGISLPSVDDLHHTTARAAAEGYLQQLNASAADPLGRATGKPTSNLAVLKTKTSLETRAYVDGLHDDLDKANRTVCELTAKLDELATSEAGMIQARAEEAMAAKNADARAALACARSMDEHQLRMADHRQSMTLQRYELRINELQAQLALALKKARLGAITEETRIKEARLRFRIGVRRILMKRRMGSVFTLPSGGAAASSGSSPGTGATGPSGGPPPPPPPMPGGGPPPPPPPPPPPGGGGPPLPPPPPPGGWGPGGPPPPPPPAAANPRAPRKAKVPMRKLYWSKVKPVELNGSVFESLNPSSVMLNWDEMEKLFTSKRPVKKLSPAEAEAEAARAKRPKKVLLLDGKASNAIGIMLSRFRMSNEALRDAMLSLDEKVLTAESITFVVKTLPTTDDLATVASYDGDLGLLGKSEQYVRTIMGIPRLAQRLRSLQIKLEFEVLVHDVDEGVVALSGALTAIHESKALGKLFEILLAIGNFMNSKKERGFHLDFLAKVGGTKTIDGKSNLLRFVAELLEREFSEVLAFKDDLKLAAEAARHPFDMIEAAAGNLDKNLKIVGMELSQTKDAVFKDVFDPFHEAALERMQAVHGAIDEVKTKHLAVCKVFAEKPTKTSADHLCGIFADFLEEFEAAEAKNRRAKELEAKRERKRKAREAAKKKRAARAAKS</sequence>
<dbReference type="InterPro" id="IPR010473">
    <property type="entry name" value="GTPase-bd"/>
</dbReference>
<dbReference type="Gene3D" id="1.20.58.2220">
    <property type="entry name" value="Formin, FH2 domain"/>
    <property type="match status" value="1"/>
</dbReference>
<feature type="coiled-coil region" evidence="1">
    <location>
        <begin position="1377"/>
        <end position="1404"/>
    </location>
</feature>
<feature type="domain" description="CAP-Gly" evidence="3">
    <location>
        <begin position="195"/>
        <end position="237"/>
    </location>
</feature>
<dbReference type="GO" id="GO:0031267">
    <property type="term" value="F:small GTPase binding"/>
    <property type="evidence" value="ECO:0007669"/>
    <property type="project" value="InterPro"/>
</dbReference>